<proteinExistence type="predicted"/>
<protein>
    <submittedName>
        <fullName evidence="1">Uncharacterized protein</fullName>
    </submittedName>
</protein>
<dbReference type="Proteomes" id="UP000012112">
    <property type="component" value="Unassembled WGS sequence"/>
</dbReference>
<dbReference type="AlphaFoldDB" id="M6V4J0"/>
<reference evidence="1 2" key="1">
    <citation type="submission" date="2013-01" db="EMBL/GenBank/DDBJ databases">
        <authorList>
            <person name="Harkins D.M."/>
            <person name="Durkin A.S."/>
            <person name="Brinkac L.M."/>
            <person name="Haft D.H."/>
            <person name="Selengut J.D."/>
            <person name="Sanka R."/>
            <person name="DePew J."/>
            <person name="Purushe J."/>
            <person name="Matthias M.A."/>
            <person name="Vinetz J.M."/>
            <person name="Sutton G.G."/>
            <person name="Nierman W.C."/>
            <person name="Fouts D.E."/>
        </authorList>
    </citation>
    <scope>NUCLEOTIDE SEQUENCE [LARGE SCALE GENOMIC DNA]</scope>
    <source>
        <strain evidence="1 2">HAI1536</strain>
    </source>
</reference>
<accession>M6V4J0</accession>
<evidence type="ECO:0000313" key="2">
    <source>
        <dbReference type="Proteomes" id="UP000012112"/>
    </source>
</evidence>
<evidence type="ECO:0000313" key="1">
    <source>
        <dbReference type="EMBL" id="EMO51815.1"/>
    </source>
</evidence>
<comment type="caution">
    <text evidence="1">The sequence shown here is derived from an EMBL/GenBank/DDBJ whole genome shotgun (WGS) entry which is preliminary data.</text>
</comment>
<sequence length="48" mass="5745">MVVPTETIFLLLDYYSDDTKLLTVEFLEKIELFKKCRKYGIYDILEHG</sequence>
<dbReference type="EMBL" id="AKWD02000064">
    <property type="protein sequence ID" value="EMO51815.1"/>
    <property type="molecule type" value="Genomic_DNA"/>
</dbReference>
<organism evidence="1 2">
    <name type="scientific">Leptospira noguchii</name>
    <dbReference type="NCBI Taxonomy" id="28182"/>
    <lineage>
        <taxon>Bacteria</taxon>
        <taxon>Pseudomonadati</taxon>
        <taxon>Spirochaetota</taxon>
        <taxon>Spirochaetia</taxon>
        <taxon>Leptospirales</taxon>
        <taxon>Leptospiraceae</taxon>
        <taxon>Leptospira</taxon>
    </lineage>
</organism>
<name>M6V4J0_9LEPT</name>
<gene>
    <name evidence="1" type="ORF">LEP1GSC172_2535</name>
</gene>